<comment type="caution">
    <text evidence="3">The sequence shown here is derived from an EMBL/GenBank/DDBJ whole genome shotgun (WGS) entry which is preliminary data.</text>
</comment>
<keyword evidence="4" id="KW-1185">Reference proteome</keyword>
<accession>A0A6A7N6E6</accession>
<evidence type="ECO:0000313" key="3">
    <source>
        <dbReference type="EMBL" id="MQA40559.1"/>
    </source>
</evidence>
<dbReference type="InterPro" id="IPR046847">
    <property type="entry name" value="Xre-like_HTH"/>
</dbReference>
<feature type="domain" description="Antitoxin Xre-like helix-turn-helix" evidence="2">
    <location>
        <begin position="7"/>
        <end position="68"/>
    </location>
</feature>
<evidence type="ECO:0000313" key="4">
    <source>
        <dbReference type="Proteomes" id="UP000440498"/>
    </source>
</evidence>
<organism evidence="3 4">
    <name type="scientific">Rugamonas aquatica</name>
    <dbReference type="NCBI Taxonomy" id="2743357"/>
    <lineage>
        <taxon>Bacteria</taxon>
        <taxon>Pseudomonadati</taxon>
        <taxon>Pseudomonadota</taxon>
        <taxon>Betaproteobacteria</taxon>
        <taxon>Burkholderiales</taxon>
        <taxon>Oxalobacteraceae</taxon>
        <taxon>Telluria group</taxon>
        <taxon>Rugamonas</taxon>
    </lineage>
</organism>
<dbReference type="EMBL" id="WHUG01000009">
    <property type="protein sequence ID" value="MQA40559.1"/>
    <property type="molecule type" value="Genomic_DNA"/>
</dbReference>
<sequence length="134" mass="14545">MAGPLQRIATIKEGVQARRLGELSTALARPQEWLLQLLGLPRTTINRKIRNDQMLTTDQSERVLGLARLIGQVAAIVQQSGDPAGFNAAAWVSDWIEKPNPALGNRRPAEFMDTLAGQEVLAGLLAQMQTGAYA</sequence>
<dbReference type="GO" id="GO:0003677">
    <property type="term" value="F:DNA binding"/>
    <property type="evidence" value="ECO:0007669"/>
    <property type="project" value="InterPro"/>
</dbReference>
<dbReference type="Proteomes" id="UP000440498">
    <property type="component" value="Unassembled WGS sequence"/>
</dbReference>
<dbReference type="AlphaFoldDB" id="A0A6A7N6E6"/>
<reference evidence="3 4" key="1">
    <citation type="submission" date="2019-10" db="EMBL/GenBank/DDBJ databases">
        <title>Two novel species isolated from a subtropical stream in China.</title>
        <authorList>
            <person name="Lu H."/>
        </authorList>
    </citation>
    <scope>NUCLEOTIDE SEQUENCE [LARGE SCALE GENOMIC DNA]</scope>
    <source>
        <strain evidence="3 4">FT29W</strain>
    </source>
</reference>
<feature type="domain" description="Antitoxin Xre/MbcA/ParS-like toxin-binding" evidence="1">
    <location>
        <begin position="87"/>
        <end position="129"/>
    </location>
</feature>
<name>A0A6A7N6E6_9BURK</name>
<dbReference type="InterPro" id="IPR024467">
    <property type="entry name" value="Xre/MbcA/ParS-like_toxin-bd"/>
</dbReference>
<gene>
    <name evidence="3" type="ORF">GEV02_20610</name>
</gene>
<evidence type="ECO:0000259" key="2">
    <source>
        <dbReference type="Pfam" id="PF20432"/>
    </source>
</evidence>
<proteinExistence type="predicted"/>
<protein>
    <submittedName>
        <fullName evidence="3">DUF2384 domain-containing protein</fullName>
    </submittedName>
</protein>
<evidence type="ECO:0000259" key="1">
    <source>
        <dbReference type="Pfam" id="PF09722"/>
    </source>
</evidence>
<dbReference type="Pfam" id="PF09722">
    <property type="entry name" value="Xre_MbcA_ParS_C"/>
    <property type="match status" value="1"/>
</dbReference>
<dbReference type="Pfam" id="PF20432">
    <property type="entry name" value="Xre-like-HTH"/>
    <property type="match status" value="1"/>
</dbReference>